<dbReference type="GO" id="GO:0006935">
    <property type="term" value="P:chemotaxis"/>
    <property type="evidence" value="ECO:0007669"/>
    <property type="project" value="UniProtKB-KW"/>
</dbReference>
<dbReference type="AlphaFoldDB" id="A0A7W3SPN2"/>
<dbReference type="PANTHER" id="PTHR32089">
    <property type="entry name" value="METHYL-ACCEPTING CHEMOTAXIS PROTEIN MCPB"/>
    <property type="match status" value="1"/>
</dbReference>
<comment type="subcellular location">
    <subcellularLocation>
        <location evidence="1">Cell membrane</location>
        <topology evidence="1">Multi-pass membrane protein</topology>
    </subcellularLocation>
</comment>
<feature type="domain" description="Methyl-accepting transducer" evidence="11">
    <location>
        <begin position="400"/>
        <end position="657"/>
    </location>
</feature>
<dbReference type="GO" id="GO:0005886">
    <property type="term" value="C:plasma membrane"/>
    <property type="evidence" value="ECO:0007669"/>
    <property type="project" value="UniProtKB-SubCell"/>
</dbReference>
<evidence type="ECO:0000256" key="1">
    <source>
        <dbReference type="ARBA" id="ARBA00004651"/>
    </source>
</evidence>
<evidence type="ECO:0000256" key="6">
    <source>
        <dbReference type="ARBA" id="ARBA00023136"/>
    </source>
</evidence>
<dbReference type="SUPFAM" id="SSF58104">
    <property type="entry name" value="Methyl-accepting chemotaxis protein (MCP) signaling domain"/>
    <property type="match status" value="1"/>
</dbReference>
<keyword evidence="7 9" id="KW-0807">Transducer</keyword>
<dbReference type="InterPro" id="IPR029151">
    <property type="entry name" value="Sensor-like_sf"/>
</dbReference>
<dbReference type="CDD" id="cd18773">
    <property type="entry name" value="PDC1_HK_sensor"/>
    <property type="match status" value="1"/>
</dbReference>
<evidence type="ECO:0000256" key="8">
    <source>
        <dbReference type="ARBA" id="ARBA00029447"/>
    </source>
</evidence>
<dbReference type="SUPFAM" id="SSF103190">
    <property type="entry name" value="Sensory domain-like"/>
    <property type="match status" value="1"/>
</dbReference>
<comment type="caution">
    <text evidence="13">The sequence shown here is derived from an EMBL/GenBank/DDBJ whole genome shotgun (WGS) entry which is preliminary data.</text>
</comment>
<dbReference type="Pfam" id="PF00672">
    <property type="entry name" value="HAMP"/>
    <property type="match status" value="1"/>
</dbReference>
<gene>
    <name evidence="13" type="ORF">FHR92_000217</name>
</gene>
<dbReference type="CDD" id="cd11386">
    <property type="entry name" value="MCP_signal"/>
    <property type="match status" value="1"/>
</dbReference>
<evidence type="ECO:0000256" key="3">
    <source>
        <dbReference type="ARBA" id="ARBA00022500"/>
    </source>
</evidence>
<dbReference type="CDD" id="cd06225">
    <property type="entry name" value="HAMP"/>
    <property type="match status" value="1"/>
</dbReference>
<dbReference type="Gene3D" id="3.30.450.20">
    <property type="entry name" value="PAS domain"/>
    <property type="match status" value="1"/>
</dbReference>
<dbReference type="InterPro" id="IPR003660">
    <property type="entry name" value="HAMP_dom"/>
</dbReference>
<comment type="similarity">
    <text evidence="8">Belongs to the methyl-accepting chemotaxis (MCP) protein family.</text>
</comment>
<name>A0A7W3SPN2_9BACL</name>
<keyword evidence="14" id="KW-1185">Reference proteome</keyword>
<dbReference type="Gene3D" id="6.10.340.10">
    <property type="match status" value="1"/>
</dbReference>
<evidence type="ECO:0000256" key="10">
    <source>
        <dbReference type="SAM" id="Phobius"/>
    </source>
</evidence>
<dbReference type="EMBL" id="JACJIP010000001">
    <property type="protein sequence ID" value="MBA9083774.1"/>
    <property type="molecule type" value="Genomic_DNA"/>
</dbReference>
<accession>A0A7W3SPN2</accession>
<feature type="domain" description="HAMP" evidence="12">
    <location>
        <begin position="329"/>
        <end position="381"/>
    </location>
</feature>
<evidence type="ECO:0000256" key="9">
    <source>
        <dbReference type="PROSITE-ProRule" id="PRU00284"/>
    </source>
</evidence>
<dbReference type="CDD" id="cd12912">
    <property type="entry name" value="PDC2_MCP_like"/>
    <property type="match status" value="1"/>
</dbReference>
<evidence type="ECO:0000256" key="4">
    <source>
        <dbReference type="ARBA" id="ARBA00022692"/>
    </source>
</evidence>
<keyword evidence="5 10" id="KW-1133">Transmembrane helix</keyword>
<evidence type="ECO:0000313" key="14">
    <source>
        <dbReference type="Proteomes" id="UP000567067"/>
    </source>
</evidence>
<dbReference type="PROSITE" id="PS50111">
    <property type="entry name" value="CHEMOTAXIS_TRANSDUC_2"/>
    <property type="match status" value="1"/>
</dbReference>
<dbReference type="InterPro" id="IPR033479">
    <property type="entry name" value="dCache_1"/>
</dbReference>
<dbReference type="PANTHER" id="PTHR32089:SF112">
    <property type="entry name" value="LYSOZYME-LIKE PROTEIN-RELATED"/>
    <property type="match status" value="1"/>
</dbReference>
<evidence type="ECO:0000313" key="13">
    <source>
        <dbReference type="EMBL" id="MBA9083774.1"/>
    </source>
</evidence>
<evidence type="ECO:0000256" key="2">
    <source>
        <dbReference type="ARBA" id="ARBA00022475"/>
    </source>
</evidence>
<keyword evidence="2" id="KW-1003">Cell membrane</keyword>
<organism evidence="13 14">
    <name type="scientific">Fontibacillus solani</name>
    <dbReference type="NCBI Taxonomy" id="1572857"/>
    <lineage>
        <taxon>Bacteria</taxon>
        <taxon>Bacillati</taxon>
        <taxon>Bacillota</taxon>
        <taxon>Bacilli</taxon>
        <taxon>Bacillales</taxon>
        <taxon>Paenibacillaceae</taxon>
        <taxon>Fontibacillus</taxon>
    </lineage>
</organism>
<keyword evidence="6 10" id="KW-0472">Membrane</keyword>
<dbReference type="GO" id="GO:0007165">
    <property type="term" value="P:signal transduction"/>
    <property type="evidence" value="ECO:0007669"/>
    <property type="project" value="UniProtKB-KW"/>
</dbReference>
<evidence type="ECO:0000259" key="11">
    <source>
        <dbReference type="PROSITE" id="PS50111"/>
    </source>
</evidence>
<proteinExistence type="inferred from homology"/>
<dbReference type="InterPro" id="IPR004089">
    <property type="entry name" value="MCPsignal_dom"/>
</dbReference>
<dbReference type="Pfam" id="PF02743">
    <property type="entry name" value="dCache_1"/>
    <property type="match status" value="1"/>
</dbReference>
<dbReference type="SMART" id="SM00304">
    <property type="entry name" value="HAMP"/>
    <property type="match status" value="1"/>
</dbReference>
<dbReference type="Proteomes" id="UP000567067">
    <property type="component" value="Unassembled WGS sequence"/>
</dbReference>
<dbReference type="Pfam" id="PF00015">
    <property type="entry name" value="MCPsignal"/>
    <property type="match status" value="1"/>
</dbReference>
<feature type="transmembrane region" description="Helical" evidence="10">
    <location>
        <begin position="12"/>
        <end position="39"/>
    </location>
</feature>
<keyword evidence="4 10" id="KW-0812">Transmembrane</keyword>
<evidence type="ECO:0000256" key="5">
    <source>
        <dbReference type="ARBA" id="ARBA00022989"/>
    </source>
</evidence>
<keyword evidence="3" id="KW-0145">Chemotaxis</keyword>
<feature type="transmembrane region" description="Helical" evidence="10">
    <location>
        <begin position="305"/>
        <end position="328"/>
    </location>
</feature>
<protein>
    <submittedName>
        <fullName evidence="13">Methyl-accepting chemotaxis protein</fullName>
    </submittedName>
</protein>
<evidence type="ECO:0000256" key="7">
    <source>
        <dbReference type="ARBA" id="ARBA00023224"/>
    </source>
</evidence>
<dbReference type="PROSITE" id="PS50885">
    <property type="entry name" value="HAMP"/>
    <property type="match status" value="1"/>
</dbReference>
<evidence type="ECO:0000259" key="12">
    <source>
        <dbReference type="PROSITE" id="PS50885"/>
    </source>
</evidence>
<dbReference type="Gene3D" id="1.10.287.950">
    <property type="entry name" value="Methyl-accepting chemotaxis protein"/>
    <property type="match status" value="1"/>
</dbReference>
<sequence>MLKKAFRRRAKFSSIANTVAVVLLVIIFIIFAVLGTFIYTNSRSMLVDQQEKIIEAKTHAIINQFDALFREKGTLVKQMSTNQIFQKYIETTPSSDQAKTSTYAAETEATLAAIVKADPSFADAWVASLSGKGFYLQNDGQPSGSDFDVRQRPYYKPILESNGLFFSEPYADVVSGKLLMGIFYPIKNDSDQLIGLVAADIALSNLPEMMKSYSLGSTSYSMLISKNGDILYHPDETKMMKEKLTDSQGDLGKIAQKMIAGESNVELFNDNGKPSYIGYATSKDTGWSVGLTITEQEVLSELTSFTWITIGGFVVAMLLLVLVCYIILRYMLKSIPKLLAKIKLIEDGDLTVQFDVDSNNEIGQISQGIRSMVQKIYSMIQMIGSTAQVLNQSSNDLQAISAKTAMAMNDTAMAINEIAMATNYQSNESENILGKTEQLSVQIDGIATDAGAIEEMAQQSVEQSGRGLAVVELLSKWAEENNSSSQAISEIIYEIDASRNEISSFVETVNHIANQTNLLALNASIEAARAGEHGKGFAVVAGEVRKLAEQTALATQEINKKVGLIEEKTKISVQHTQQGQKIAEQNMISVEDTKQAFFSINHDLEQLKSRIAQISGNTSHIHRHKDEILQALEIISSSTEENSASTEEVSASTQEQLESIKKVAELSSQLNHISQQLQQELSQFKV</sequence>
<reference evidence="13 14" key="1">
    <citation type="submission" date="2020-08" db="EMBL/GenBank/DDBJ databases">
        <title>Genomic Encyclopedia of Type Strains, Phase III (KMG-III): the genomes of soil and plant-associated and newly described type strains.</title>
        <authorList>
            <person name="Whitman W."/>
        </authorList>
    </citation>
    <scope>NUCLEOTIDE SEQUENCE [LARGE SCALE GENOMIC DNA]</scope>
    <source>
        <strain evidence="13 14">CECT 8693</strain>
    </source>
</reference>
<dbReference type="SMART" id="SM00283">
    <property type="entry name" value="MA"/>
    <property type="match status" value="1"/>
</dbReference>